<feature type="signal peptide" evidence="4">
    <location>
        <begin position="1"/>
        <end position="20"/>
    </location>
</feature>
<dbReference type="AlphaFoldDB" id="A0A7N5J9S0"/>
<accession>A0A7N5J9S0</accession>
<dbReference type="InterPro" id="IPR043601">
    <property type="entry name" value="Rspo_Fu-CRD_dom"/>
</dbReference>
<proteinExistence type="predicted"/>
<protein>
    <submittedName>
        <fullName evidence="6">R-spondin 1</fullName>
    </submittedName>
</protein>
<feature type="region of interest" description="Disordered" evidence="3">
    <location>
        <begin position="257"/>
        <end position="327"/>
    </location>
</feature>
<dbReference type="FunFam" id="2.20.100.10:FF:000056">
    <property type="entry name" value="R-spondin 1"/>
    <property type="match status" value="1"/>
</dbReference>
<dbReference type="Proteomes" id="UP000008912">
    <property type="component" value="Unassembled WGS sequence"/>
</dbReference>
<dbReference type="SMART" id="SM00209">
    <property type="entry name" value="TSP1"/>
    <property type="match status" value="1"/>
</dbReference>
<evidence type="ECO:0000256" key="3">
    <source>
        <dbReference type="SAM" id="MobiDB-lite"/>
    </source>
</evidence>
<dbReference type="Ensembl" id="ENSAMET00000036361.1">
    <property type="protein sequence ID" value="ENSAMEP00000022200.1"/>
    <property type="gene ID" value="ENSAMEG00000027319.1"/>
</dbReference>
<feature type="domain" description="R-spondin Fu-CRD" evidence="5">
    <location>
        <begin position="42"/>
        <end position="77"/>
    </location>
</feature>
<evidence type="ECO:0000313" key="6">
    <source>
        <dbReference type="Ensembl" id="ENSAMEP00000022200.1"/>
    </source>
</evidence>
<gene>
    <name evidence="6" type="primary">RSPO1</name>
</gene>
<reference evidence="6" key="2">
    <citation type="submission" date="2025-08" db="UniProtKB">
        <authorList>
            <consortium name="Ensembl"/>
        </authorList>
    </citation>
    <scope>IDENTIFICATION</scope>
</reference>
<dbReference type="Pfam" id="PF15913">
    <property type="entry name" value="Furin-like_2"/>
    <property type="match status" value="1"/>
</dbReference>
<dbReference type="GeneTree" id="ENSGT00940000158871"/>
<dbReference type="Gene3D" id="2.20.100.10">
    <property type="entry name" value="Thrombospondin type-1 (TSP1) repeat"/>
    <property type="match status" value="1"/>
</dbReference>
<keyword evidence="2" id="KW-0325">Glycoprotein</keyword>
<dbReference type="PROSITE" id="PS50092">
    <property type="entry name" value="TSP1"/>
    <property type="match status" value="1"/>
</dbReference>
<feature type="compositionally biased region" description="Basic and acidic residues" evidence="3">
    <location>
        <begin position="282"/>
        <end position="298"/>
    </location>
</feature>
<name>A0A7N5J9S0_AILME</name>
<evidence type="ECO:0000256" key="2">
    <source>
        <dbReference type="ARBA" id="ARBA00023180"/>
    </source>
</evidence>
<evidence type="ECO:0000313" key="7">
    <source>
        <dbReference type="Proteomes" id="UP000008912"/>
    </source>
</evidence>
<organism evidence="6 7">
    <name type="scientific">Ailuropoda melanoleuca</name>
    <name type="common">Giant panda</name>
    <dbReference type="NCBI Taxonomy" id="9646"/>
    <lineage>
        <taxon>Eukaryota</taxon>
        <taxon>Metazoa</taxon>
        <taxon>Chordata</taxon>
        <taxon>Craniata</taxon>
        <taxon>Vertebrata</taxon>
        <taxon>Euteleostomi</taxon>
        <taxon>Mammalia</taxon>
        <taxon>Eutheria</taxon>
        <taxon>Laurasiatheria</taxon>
        <taxon>Carnivora</taxon>
        <taxon>Caniformia</taxon>
        <taxon>Ursidae</taxon>
        <taxon>Ailuropoda</taxon>
    </lineage>
</organism>
<dbReference type="PANTHER" id="PTHR46987">
    <property type="entry name" value="NEUROHYPOPHYSIAL HORMONES, N-TERMINAL DOMAIN CONTAINING PROTEIN"/>
    <property type="match status" value="1"/>
</dbReference>
<evidence type="ECO:0000259" key="5">
    <source>
        <dbReference type="Pfam" id="PF15913"/>
    </source>
</evidence>
<sequence length="327" mass="35471">MRLGLCVVALVLSWMHLAAGSRGIKGKRQRRISAEGSQACAKGCELCSEVNGCLKCSPKLFILLERNDIRQSARLSTVRPASATTSAPSVRRACTCTRAAAIRPVPRARRPPTAPWSAAVLVSLQGGPVGPEGWDPGEEQGEPTYLPTRTPPPTALGFQGLSALWTEHASSLRLRQKEQVGGAPLGHSGVPRSDPLLPFFLSLFPPFLPAQCEMSEWSLWGPCSKKKRLCGFRRGSEERTRRVLHAPGGDHAVCSDTKETRRCTVRRTPCPEGQKRRKGGQGRRENANRNPDRKESKEAGAGSRRRKGQQQPQHQGTVGPVTSAGPT</sequence>
<dbReference type="InterPro" id="IPR000884">
    <property type="entry name" value="TSP1_rpt"/>
</dbReference>
<dbReference type="PANTHER" id="PTHR46987:SF5">
    <property type="entry name" value="R-SPONDIN-1"/>
    <property type="match status" value="1"/>
</dbReference>
<reference evidence="6" key="3">
    <citation type="submission" date="2025-09" db="UniProtKB">
        <authorList>
            <consortium name="Ensembl"/>
        </authorList>
    </citation>
    <scope>IDENTIFICATION</scope>
</reference>
<keyword evidence="1 4" id="KW-0732">Signal</keyword>
<feature type="chain" id="PRO_5031351808" evidence="4">
    <location>
        <begin position="21"/>
        <end position="327"/>
    </location>
</feature>
<dbReference type="InterPro" id="IPR051514">
    <property type="entry name" value="R-spondin"/>
</dbReference>
<dbReference type="InterPro" id="IPR036383">
    <property type="entry name" value="TSP1_rpt_sf"/>
</dbReference>
<evidence type="ECO:0000256" key="1">
    <source>
        <dbReference type="ARBA" id="ARBA00022729"/>
    </source>
</evidence>
<evidence type="ECO:0000256" key="4">
    <source>
        <dbReference type="SAM" id="SignalP"/>
    </source>
</evidence>
<keyword evidence="7" id="KW-1185">Reference proteome</keyword>
<reference evidence="6 7" key="1">
    <citation type="journal article" date="2010" name="Nature">
        <title>The sequence and de novo assembly of the giant panda genome.</title>
        <authorList>
            <person name="Li R."/>
            <person name="Fan W."/>
            <person name="Tian G."/>
            <person name="Zhu H."/>
            <person name="He L."/>
            <person name="Cai J."/>
            <person name="Huang Q."/>
            <person name="Cai Q."/>
            <person name="Li B."/>
            <person name="Bai Y."/>
            <person name="Zhang Z."/>
            <person name="Zhang Y."/>
            <person name="Wang W."/>
            <person name="Li J."/>
            <person name="Wei F."/>
            <person name="Li H."/>
            <person name="Jian M."/>
            <person name="Li J."/>
            <person name="Zhang Z."/>
            <person name="Nielsen R."/>
            <person name="Li D."/>
            <person name="Gu W."/>
            <person name="Yang Z."/>
            <person name="Xuan Z."/>
            <person name="Ryder O.A."/>
            <person name="Leung F.C."/>
            <person name="Zhou Y."/>
            <person name="Cao J."/>
            <person name="Sun X."/>
            <person name="Fu Y."/>
            <person name="Fang X."/>
            <person name="Guo X."/>
            <person name="Wang B."/>
            <person name="Hou R."/>
            <person name="Shen F."/>
            <person name="Mu B."/>
            <person name="Ni P."/>
            <person name="Lin R."/>
            <person name="Qian W."/>
            <person name="Wang G."/>
            <person name="Yu C."/>
            <person name="Nie W."/>
            <person name="Wang J."/>
            <person name="Wu Z."/>
            <person name="Liang H."/>
            <person name="Min J."/>
            <person name="Wu Q."/>
            <person name="Cheng S."/>
            <person name="Ruan J."/>
            <person name="Wang M."/>
            <person name="Shi Z."/>
            <person name="Wen M."/>
            <person name="Liu B."/>
            <person name="Ren X."/>
            <person name="Zheng H."/>
            <person name="Dong D."/>
            <person name="Cook K."/>
            <person name="Shan G."/>
            <person name="Zhang H."/>
            <person name="Kosiol C."/>
            <person name="Xie X."/>
            <person name="Lu Z."/>
            <person name="Zheng H."/>
            <person name="Li Y."/>
            <person name="Steiner C.C."/>
            <person name="Lam T.T."/>
            <person name="Lin S."/>
            <person name="Zhang Q."/>
            <person name="Li G."/>
            <person name="Tian J."/>
            <person name="Gong T."/>
            <person name="Liu H."/>
            <person name="Zhang D."/>
            <person name="Fang L."/>
            <person name="Ye C."/>
            <person name="Zhang J."/>
            <person name="Hu W."/>
            <person name="Xu A."/>
            <person name="Ren Y."/>
            <person name="Zhang G."/>
            <person name="Bruford M.W."/>
            <person name="Li Q."/>
            <person name="Ma L."/>
            <person name="Guo Y."/>
            <person name="An N."/>
            <person name="Hu Y."/>
            <person name="Zheng Y."/>
            <person name="Shi Y."/>
            <person name="Li Z."/>
            <person name="Liu Q."/>
            <person name="Chen Y."/>
            <person name="Zhao J."/>
            <person name="Qu N."/>
            <person name="Zhao S."/>
            <person name="Tian F."/>
            <person name="Wang X."/>
            <person name="Wang H."/>
            <person name="Xu L."/>
            <person name="Liu X."/>
            <person name="Vinar T."/>
            <person name="Wang Y."/>
            <person name="Lam T.W."/>
            <person name="Yiu S.M."/>
            <person name="Liu S."/>
            <person name="Zhang H."/>
            <person name="Li D."/>
            <person name="Huang Y."/>
            <person name="Wang X."/>
            <person name="Yang G."/>
            <person name="Jiang Z."/>
            <person name="Wang J."/>
            <person name="Qin N."/>
            <person name="Li L."/>
            <person name="Li J."/>
            <person name="Bolund L."/>
            <person name="Kristiansen K."/>
            <person name="Wong G.K."/>
            <person name="Olson M."/>
            <person name="Zhang X."/>
            <person name="Li S."/>
            <person name="Yang H."/>
            <person name="Wang J."/>
            <person name="Wang J."/>
        </authorList>
    </citation>
    <scope>NUCLEOTIDE SEQUENCE [LARGE SCALE GENOMIC DNA]</scope>
</reference>